<dbReference type="PANTHER" id="PTHR37610">
    <property type="entry name" value="CCHC-TYPE DOMAIN-CONTAINING PROTEIN"/>
    <property type="match status" value="1"/>
</dbReference>
<protein>
    <recommendedName>
        <fullName evidence="1">Retrotransposon Copia-like N-terminal domain-containing protein</fullName>
    </recommendedName>
</protein>
<dbReference type="InterPro" id="IPR029472">
    <property type="entry name" value="Copia-like_N"/>
</dbReference>
<keyword evidence="3" id="KW-1185">Reference proteome</keyword>
<organism evidence="2 3">
    <name type="scientific">Camellia sinensis</name>
    <name type="common">Tea plant</name>
    <name type="synonym">Thea sinensis</name>
    <dbReference type="NCBI Taxonomy" id="4442"/>
    <lineage>
        <taxon>Eukaryota</taxon>
        <taxon>Viridiplantae</taxon>
        <taxon>Streptophyta</taxon>
        <taxon>Embryophyta</taxon>
        <taxon>Tracheophyta</taxon>
        <taxon>Spermatophyta</taxon>
        <taxon>Magnoliopsida</taxon>
        <taxon>eudicotyledons</taxon>
        <taxon>Gunneridae</taxon>
        <taxon>Pentapetalae</taxon>
        <taxon>asterids</taxon>
        <taxon>Ericales</taxon>
        <taxon>Theaceae</taxon>
        <taxon>Camellia</taxon>
    </lineage>
</organism>
<accession>A0A7J7GGZ8</accession>
<dbReference type="Proteomes" id="UP000593564">
    <property type="component" value="Unassembled WGS sequence"/>
</dbReference>
<gene>
    <name evidence="2" type="ORF">HYC85_023440</name>
</gene>
<evidence type="ECO:0000313" key="2">
    <source>
        <dbReference type="EMBL" id="KAF5939181.1"/>
    </source>
</evidence>
<dbReference type="EMBL" id="JACBKZ010000011">
    <property type="protein sequence ID" value="KAF5939181.1"/>
    <property type="molecule type" value="Genomic_DNA"/>
</dbReference>
<sequence length="532" mass="60590">MAVDAVGLSGGLLCIWDPSVFQMLDCCSNRNFILLSGKFQNSFDCVIADIYAPNDFVSRVLVGDFKSARHSDSFHGLEEEFTEVEVWAAVNDLVLWSVAKPGQSLVSVLYKHTNLACGANAIFSRWGFFYPVYFLQVLARIDRSCADFLSHGLFQWWAGHSCRNEERRIWSAIPLVTLWSLWKHRNECLFQGTQPQLQNLHELIITSLTFWGVRGSVLCGLRFGFDPPASMRFGKKSTRNRPQCGLRHLILEEKISNYHPSMASPSTTKYPYPSSEIDVWNFVHDSLTGNNYEQWRQQMHNLIEKEKLVGFIDGTTKAPPKKDSESKNYGSWKRSDDLLQKWIRTTLAEDICKELKRFRTAKGLWTKLEKWFGKPIVITSSSMASSSSSSSRNSSSAIVQCPVVSEFVKKSLSVSENNYSEWRQQMYSLIKNRELLDWVSGAVEAPAKRVTITVSDAAGCGDKVVKEIENEDYSSWKRSDDKLQEWIRTTLSTDIPEHVVRSGTAKSMWTKLERIFGMLNLTLTSIINTIYP</sequence>
<dbReference type="Pfam" id="PF14244">
    <property type="entry name" value="Retrotran_gag_3"/>
    <property type="match status" value="1"/>
</dbReference>
<dbReference type="AlphaFoldDB" id="A0A7J7GGZ8"/>
<reference evidence="2 3" key="2">
    <citation type="submission" date="2020-07" db="EMBL/GenBank/DDBJ databases">
        <title>Genome assembly of wild tea tree DASZ reveals pedigree and selection history of tea varieties.</title>
        <authorList>
            <person name="Zhang W."/>
        </authorList>
    </citation>
    <scope>NUCLEOTIDE SEQUENCE [LARGE SCALE GENOMIC DNA]</scope>
    <source>
        <strain evidence="3">cv. G240</strain>
        <tissue evidence="2">Leaf</tissue>
    </source>
</reference>
<comment type="caution">
    <text evidence="2">The sequence shown here is derived from an EMBL/GenBank/DDBJ whole genome shotgun (WGS) entry which is preliminary data.</text>
</comment>
<reference evidence="3" key="1">
    <citation type="journal article" date="2020" name="Nat. Commun.">
        <title>Genome assembly of wild tea tree DASZ reveals pedigree and selection history of tea varieties.</title>
        <authorList>
            <person name="Zhang W."/>
            <person name="Zhang Y."/>
            <person name="Qiu H."/>
            <person name="Guo Y."/>
            <person name="Wan H."/>
            <person name="Zhang X."/>
            <person name="Scossa F."/>
            <person name="Alseekh S."/>
            <person name="Zhang Q."/>
            <person name="Wang P."/>
            <person name="Xu L."/>
            <person name="Schmidt M.H."/>
            <person name="Jia X."/>
            <person name="Li D."/>
            <person name="Zhu A."/>
            <person name="Guo F."/>
            <person name="Chen W."/>
            <person name="Ni D."/>
            <person name="Usadel B."/>
            <person name="Fernie A.R."/>
            <person name="Wen W."/>
        </authorList>
    </citation>
    <scope>NUCLEOTIDE SEQUENCE [LARGE SCALE GENOMIC DNA]</scope>
    <source>
        <strain evidence="3">cv. G240</strain>
    </source>
</reference>
<evidence type="ECO:0000313" key="3">
    <source>
        <dbReference type="Proteomes" id="UP000593564"/>
    </source>
</evidence>
<feature type="domain" description="Retrotransposon Copia-like N-terminal" evidence="1">
    <location>
        <begin position="284"/>
        <end position="320"/>
    </location>
</feature>
<proteinExistence type="predicted"/>
<dbReference type="PANTHER" id="PTHR37610:SF40">
    <property type="entry name" value="OS01G0909600 PROTEIN"/>
    <property type="match status" value="1"/>
</dbReference>
<evidence type="ECO:0000259" key="1">
    <source>
        <dbReference type="Pfam" id="PF14244"/>
    </source>
</evidence>
<name>A0A7J7GGZ8_CAMSI</name>